<keyword evidence="16" id="KW-1185">Reference proteome</keyword>
<dbReference type="InterPro" id="IPR036465">
    <property type="entry name" value="vWFA_dom_sf"/>
</dbReference>
<evidence type="ECO:0000259" key="12">
    <source>
        <dbReference type="Pfam" id="PF04810"/>
    </source>
</evidence>
<reference evidence="15" key="1">
    <citation type="submission" date="2015-04" db="UniProtKB">
        <authorList>
            <consortium name="EnsemblPlants"/>
        </authorList>
    </citation>
    <scope>IDENTIFICATION</scope>
</reference>
<evidence type="ECO:0000313" key="15">
    <source>
        <dbReference type="EnsemblPlants" id="OPUNC09G11300.3"/>
    </source>
</evidence>
<dbReference type="Pfam" id="PF00626">
    <property type="entry name" value="Gelsolin"/>
    <property type="match status" value="1"/>
</dbReference>
<feature type="domain" description="Sec23/Sec24 beta-sandwich" evidence="14">
    <location>
        <begin position="371"/>
        <end position="446"/>
    </location>
</feature>
<dbReference type="GO" id="GO:0090110">
    <property type="term" value="P:COPII-coated vesicle cargo loading"/>
    <property type="evidence" value="ECO:0007669"/>
    <property type="project" value="TreeGrafter"/>
</dbReference>
<feature type="domain" description="Sec23/Sec24 trunk" evidence="13">
    <location>
        <begin position="123"/>
        <end position="360"/>
    </location>
</feature>
<evidence type="ECO:0000256" key="5">
    <source>
        <dbReference type="ARBA" id="ARBA00022892"/>
    </source>
</evidence>
<dbReference type="Pfam" id="PF04811">
    <property type="entry name" value="Sec23_trunk"/>
    <property type="match status" value="1"/>
</dbReference>
<dbReference type="InterPro" id="IPR029006">
    <property type="entry name" value="ADF-H/Gelsolin-like_dom_sf"/>
</dbReference>
<dbReference type="GO" id="GO:0005096">
    <property type="term" value="F:GTPase activator activity"/>
    <property type="evidence" value="ECO:0007669"/>
    <property type="project" value="TreeGrafter"/>
</dbReference>
<dbReference type="GO" id="GO:0008270">
    <property type="term" value="F:zinc ion binding"/>
    <property type="evidence" value="ECO:0007669"/>
    <property type="project" value="InterPro"/>
</dbReference>
<evidence type="ECO:0000256" key="6">
    <source>
        <dbReference type="ARBA" id="ARBA00022927"/>
    </source>
</evidence>
<evidence type="ECO:0000256" key="2">
    <source>
        <dbReference type="ARBA" id="ARBA00022723"/>
    </source>
</evidence>
<dbReference type="Gene3D" id="3.40.50.410">
    <property type="entry name" value="von Willebrand factor, type A domain"/>
    <property type="match status" value="1"/>
</dbReference>
<dbReference type="Proteomes" id="UP000026962">
    <property type="component" value="Chromosome 9"/>
</dbReference>
<dbReference type="InterPro" id="IPR036180">
    <property type="entry name" value="Gelsolin-like_dom_sf"/>
</dbReference>
<dbReference type="GO" id="GO:0070971">
    <property type="term" value="C:endoplasmic reticulum exit site"/>
    <property type="evidence" value="ECO:0007669"/>
    <property type="project" value="TreeGrafter"/>
</dbReference>
<keyword evidence="3 10" id="KW-0256">Endoplasmic reticulum</keyword>
<feature type="domain" description="Gelsolin-like" evidence="11">
    <location>
        <begin position="508"/>
        <end position="595"/>
    </location>
</feature>
<keyword evidence="8 10" id="KW-0968">Cytoplasmic vesicle</keyword>
<dbReference type="FunFam" id="2.30.30.380:FF:000001">
    <property type="entry name" value="Protein transport protein SEC23"/>
    <property type="match status" value="1"/>
</dbReference>
<dbReference type="SUPFAM" id="SSF53300">
    <property type="entry name" value="vWA-like"/>
    <property type="match status" value="1"/>
</dbReference>
<dbReference type="PANTHER" id="PTHR11141:SF24">
    <property type="entry name" value="PROTEIN TRANSPORT PROTEIN SEC23"/>
    <property type="match status" value="1"/>
</dbReference>
<dbReference type="InterPro" id="IPR007123">
    <property type="entry name" value="Gelsolin-like_dom"/>
</dbReference>
<evidence type="ECO:0000256" key="9">
    <source>
        <dbReference type="ARBA" id="ARBA00025471"/>
    </source>
</evidence>
<reference evidence="15" key="2">
    <citation type="submission" date="2018-05" db="EMBL/GenBank/DDBJ databases">
        <title>OpunRS2 (Oryza punctata Reference Sequence Version 2).</title>
        <authorList>
            <person name="Zhang J."/>
            <person name="Kudrna D."/>
            <person name="Lee S."/>
            <person name="Talag J."/>
            <person name="Welchert J."/>
            <person name="Wing R.A."/>
        </authorList>
    </citation>
    <scope>NUCLEOTIDE SEQUENCE [LARGE SCALE GENOMIC DNA]</scope>
</reference>
<evidence type="ECO:0000259" key="11">
    <source>
        <dbReference type="Pfam" id="PF00626"/>
    </source>
</evidence>
<dbReference type="InterPro" id="IPR006895">
    <property type="entry name" value="Znf_Sec23_Sec24"/>
</dbReference>
<dbReference type="Gene3D" id="2.30.30.380">
    <property type="entry name" value="Zn-finger domain of Sec23/24"/>
    <property type="match status" value="1"/>
</dbReference>
<dbReference type="SUPFAM" id="SSF81995">
    <property type="entry name" value="beta-sandwich domain of Sec23/24"/>
    <property type="match status" value="1"/>
</dbReference>
<dbReference type="GO" id="GO:0005789">
    <property type="term" value="C:endoplasmic reticulum membrane"/>
    <property type="evidence" value="ECO:0007669"/>
    <property type="project" value="UniProtKB-SubCell"/>
</dbReference>
<dbReference type="FunFam" id="3.40.20.10:FF:000014">
    <property type="entry name" value="Protein transport protein SEC23"/>
    <property type="match status" value="1"/>
</dbReference>
<dbReference type="Pfam" id="PF04810">
    <property type="entry name" value="zf-Sec23_Sec24"/>
    <property type="match status" value="1"/>
</dbReference>
<protein>
    <recommendedName>
        <fullName evidence="10">Protein transport protein SEC23</fullName>
    </recommendedName>
</protein>
<dbReference type="Gene3D" id="2.60.40.1670">
    <property type="entry name" value="beta-sandwich domain of Sec23/24"/>
    <property type="match status" value="1"/>
</dbReference>
<proteinExistence type="inferred from homology"/>
<dbReference type="SUPFAM" id="SSF81811">
    <property type="entry name" value="Helical domain of Sec23/24"/>
    <property type="match status" value="1"/>
</dbReference>
<keyword evidence="7 10" id="KW-0472">Membrane</keyword>
<keyword evidence="1 10" id="KW-0813">Transport</keyword>
<dbReference type="HOGENOM" id="CLU_008658_3_0_1"/>
<keyword evidence="4 10" id="KW-0862">Zinc</keyword>
<evidence type="ECO:0000256" key="8">
    <source>
        <dbReference type="ARBA" id="ARBA00023329"/>
    </source>
</evidence>
<evidence type="ECO:0000256" key="10">
    <source>
        <dbReference type="RuleBase" id="RU365030"/>
    </source>
</evidence>
<keyword evidence="2 10" id="KW-0479">Metal-binding</keyword>
<dbReference type="GO" id="GO:0030127">
    <property type="term" value="C:COPII vesicle coat"/>
    <property type="evidence" value="ECO:0007669"/>
    <property type="project" value="InterPro"/>
</dbReference>
<dbReference type="SUPFAM" id="SSF82754">
    <property type="entry name" value="C-terminal, gelsolin-like domain of Sec23/24"/>
    <property type="match status" value="1"/>
</dbReference>
<accession>A0A0E0M228</accession>
<dbReference type="Gene3D" id="3.40.20.10">
    <property type="entry name" value="Severin"/>
    <property type="match status" value="1"/>
</dbReference>
<evidence type="ECO:0000256" key="3">
    <source>
        <dbReference type="ARBA" id="ARBA00022824"/>
    </source>
</evidence>
<dbReference type="InterPro" id="IPR037550">
    <property type="entry name" value="Sec23_C"/>
</dbReference>
<dbReference type="InterPro" id="IPR012990">
    <property type="entry name" value="Beta-sandwich_Sec23_24"/>
</dbReference>
<evidence type="ECO:0000256" key="4">
    <source>
        <dbReference type="ARBA" id="ARBA00022833"/>
    </source>
</evidence>
<dbReference type="Gramene" id="OPUNC09G11300.3">
    <property type="protein sequence ID" value="OPUNC09G11300.3"/>
    <property type="gene ID" value="OPUNC09G11300"/>
</dbReference>
<organism evidence="15">
    <name type="scientific">Oryza punctata</name>
    <name type="common">Red rice</name>
    <dbReference type="NCBI Taxonomy" id="4537"/>
    <lineage>
        <taxon>Eukaryota</taxon>
        <taxon>Viridiplantae</taxon>
        <taxon>Streptophyta</taxon>
        <taxon>Embryophyta</taxon>
        <taxon>Tracheophyta</taxon>
        <taxon>Spermatophyta</taxon>
        <taxon>Magnoliopsida</taxon>
        <taxon>Liliopsida</taxon>
        <taxon>Poales</taxon>
        <taxon>Poaceae</taxon>
        <taxon>BOP clade</taxon>
        <taxon>Oryzoideae</taxon>
        <taxon>Oryzeae</taxon>
        <taxon>Oryzinae</taxon>
        <taxon>Oryza</taxon>
    </lineage>
</organism>
<dbReference type="FunFam" id="3.40.50.410:FF:000008">
    <property type="entry name" value="Protein transport protein SEC23"/>
    <property type="match status" value="1"/>
</dbReference>
<dbReference type="Pfam" id="PF08033">
    <property type="entry name" value="Sec23_BS"/>
    <property type="match status" value="1"/>
</dbReference>
<dbReference type="Gene3D" id="1.20.120.730">
    <property type="entry name" value="Sec23/Sec24 helical domain"/>
    <property type="match status" value="1"/>
</dbReference>
<evidence type="ECO:0000256" key="1">
    <source>
        <dbReference type="ARBA" id="ARBA00022448"/>
    </source>
</evidence>
<sequence length="637" mass="69938">MSEFLDLEAQDGIRMPWNVIPGTREDALSCVVPISAIYTPLKQVPDIPVLPYSPLRCRMCRSILNPFSIVDYVAKIWVCPFCFQRNQFPQHYSSISENNLPAELFPQYTTVEYISTAETGPAVPPVFMFVVDTCMIEEEIGYLKSALAQVVELLPDNSLVGFITFGTYVQVHELGFGLLPKSYVFKGTKEVTKDEMLEQMCFFAGKKKPTTGVIEELQKDPWPVPADQRASRCTGAALSVAASLLGVCVPGSGARIMAFVGGPSTEGPGSIVSKSLSEPIRSHKDLDKDSAPLYDKAIKFYDQIAKQLVHQGHVLDVFACAVDQVGVAEMKVAIEKTGGIVVLAESFGHSVFKDSLLRIFQSSDNDLGLSFNGILEINCSKDVKIQGIIGPCTSLEKKSPLSSDTVIGQGNTSAWKMCGLDKKTSLCLVYDIAKKDGSNSIGQAASGFDQEAAAAVMARLVSFKMETEVFNNSPDETAYFRMVLDREDVTNAVVMIQPSLISYSFQSGPEPVLLDVAAIASDKILLLDSYFTVVIFHGITIAQWRNAGYQDQQDHEVFAQLLKAPHEEADTIIRERFPVPRLVVCDQYGSQARFLLAKLNPSVTYNSDNSSHGGDVIFTDDVSFQVFMDHLMRLAVQ</sequence>
<comment type="subcellular location">
    <subcellularLocation>
        <location evidence="10">Cytoplasmic vesicle</location>
        <location evidence="10">COPII-coated vesicle membrane</location>
        <topology evidence="10">Peripheral membrane protein</topology>
        <orientation evidence="10">Cytoplasmic side</orientation>
    </subcellularLocation>
    <subcellularLocation>
        <location evidence="10">Endoplasmic reticulum membrane</location>
        <topology evidence="10">Peripheral membrane protein</topology>
        <orientation evidence="10">Cytoplasmic side</orientation>
    </subcellularLocation>
</comment>
<feature type="domain" description="Zinc finger Sec23/Sec24-type" evidence="12">
    <location>
        <begin position="54"/>
        <end position="92"/>
    </location>
</feature>
<dbReference type="PANTHER" id="PTHR11141">
    <property type="entry name" value="PROTEIN TRANSPORT PROTEIN SEC23"/>
    <property type="match status" value="1"/>
</dbReference>
<evidence type="ECO:0000259" key="14">
    <source>
        <dbReference type="Pfam" id="PF08033"/>
    </source>
</evidence>
<dbReference type="InterPro" id="IPR036175">
    <property type="entry name" value="Sec23/24_helical_dom_sf"/>
</dbReference>
<dbReference type="GO" id="GO:0006886">
    <property type="term" value="P:intracellular protein transport"/>
    <property type="evidence" value="ECO:0007669"/>
    <property type="project" value="InterPro"/>
</dbReference>
<dbReference type="SUPFAM" id="SSF82919">
    <property type="entry name" value="Zn-finger domain of Sec23/24"/>
    <property type="match status" value="1"/>
</dbReference>
<dbReference type="InterPro" id="IPR037364">
    <property type="entry name" value="Sec23"/>
</dbReference>
<evidence type="ECO:0000259" key="13">
    <source>
        <dbReference type="Pfam" id="PF04811"/>
    </source>
</evidence>
<evidence type="ECO:0000256" key="7">
    <source>
        <dbReference type="ARBA" id="ARBA00023136"/>
    </source>
</evidence>
<comment type="function">
    <text evidence="9 10">Component of the coat protein complex II (COPII) which promotes the formation of transport vesicles from the endoplasmic reticulum (ER). The coat has two main functions, the physical deformation of the endoplasmic reticulum membrane into vesicles and the selection of cargo molecules.</text>
</comment>
<dbReference type="InterPro" id="IPR006896">
    <property type="entry name" value="Sec23/24_trunk_dom"/>
</dbReference>
<dbReference type="CDD" id="cd11287">
    <property type="entry name" value="Sec23_C"/>
    <property type="match status" value="1"/>
</dbReference>
<name>A0A0E0M228_ORYPU</name>
<keyword evidence="10" id="KW-0963">Cytoplasm</keyword>
<keyword evidence="5 10" id="KW-0931">ER-Golgi transport</keyword>
<dbReference type="InterPro" id="IPR036174">
    <property type="entry name" value="Znf_Sec23_Sec24_sf"/>
</dbReference>
<evidence type="ECO:0000313" key="16">
    <source>
        <dbReference type="Proteomes" id="UP000026962"/>
    </source>
</evidence>
<keyword evidence="6 10" id="KW-0653">Protein transport</keyword>
<dbReference type="EnsemblPlants" id="OPUNC09G11300.3">
    <property type="protein sequence ID" value="OPUNC09G11300.3"/>
    <property type="gene ID" value="OPUNC09G11300"/>
</dbReference>
<comment type="similarity">
    <text evidence="10">Belongs to the SEC23/SEC24 family. SEC23 subfamily.</text>
</comment>
<dbReference type="AlphaFoldDB" id="A0A0E0M228"/>